<comment type="caution">
    <text evidence="2">The sequence shown here is derived from an EMBL/GenBank/DDBJ whole genome shotgun (WGS) entry which is preliminary data.</text>
</comment>
<sequence length="268" mass="28516">MPLATINGIQLNYQVKGSGDLVVLIMGTGSPGRVWDLHQVPALLDAGYRVCTFDNRGIAPTDECAGGIVIEDMVADTAALIEHLGGGPAYVVGTSLGARIAQELALTRPELVRKAVFLAAHGRRDALQKALSEGERELDRKGITLPSSYRAAITAVLNLSPTSMVDQMAAQDWLDIFAFSKSETSPGIRAQQNLDDFGDRLSAYGRITVPCLAVGFADDRLVPAHLAAEVAKAIPGAQYVELPDCGHYGYLERPDAVNSAVLAFLKGE</sequence>
<dbReference type="PRINTS" id="PR00111">
    <property type="entry name" value="ABHYDROLASE"/>
</dbReference>
<dbReference type="Gene3D" id="3.40.50.1820">
    <property type="entry name" value="alpha/beta hydrolase"/>
    <property type="match status" value="1"/>
</dbReference>
<proteinExistence type="predicted"/>
<dbReference type="InterPro" id="IPR050471">
    <property type="entry name" value="AB_hydrolase"/>
</dbReference>
<feature type="domain" description="AB hydrolase-1" evidence="1">
    <location>
        <begin position="22"/>
        <end position="259"/>
    </location>
</feature>
<dbReference type="RefSeq" id="WP_142095264.1">
    <property type="nucleotide sequence ID" value="NZ_VIGH01000001.1"/>
</dbReference>
<organism evidence="2 3">
    <name type="scientific">Rhodococcus spelaei</name>
    <dbReference type="NCBI Taxonomy" id="2546320"/>
    <lineage>
        <taxon>Bacteria</taxon>
        <taxon>Bacillati</taxon>
        <taxon>Actinomycetota</taxon>
        <taxon>Actinomycetes</taxon>
        <taxon>Mycobacteriales</taxon>
        <taxon>Nocardiaceae</taxon>
        <taxon>Rhodococcus</taxon>
    </lineage>
</organism>
<dbReference type="PANTHER" id="PTHR43433:SF5">
    <property type="entry name" value="AB HYDROLASE-1 DOMAIN-CONTAINING PROTEIN"/>
    <property type="match status" value="1"/>
</dbReference>
<keyword evidence="3" id="KW-1185">Reference proteome</keyword>
<dbReference type="InterPro" id="IPR000073">
    <property type="entry name" value="AB_hydrolase_1"/>
</dbReference>
<evidence type="ECO:0000313" key="3">
    <source>
        <dbReference type="Proteomes" id="UP000316256"/>
    </source>
</evidence>
<dbReference type="OrthoDB" id="3210844at2"/>
<accession>A0A541BS81</accession>
<dbReference type="Pfam" id="PF12697">
    <property type="entry name" value="Abhydrolase_6"/>
    <property type="match status" value="1"/>
</dbReference>
<name>A0A541BS81_9NOCA</name>
<dbReference type="GO" id="GO:0016787">
    <property type="term" value="F:hydrolase activity"/>
    <property type="evidence" value="ECO:0007669"/>
    <property type="project" value="UniProtKB-KW"/>
</dbReference>
<dbReference type="EMBL" id="VIGH01000001">
    <property type="protein sequence ID" value="TQF75180.1"/>
    <property type="molecule type" value="Genomic_DNA"/>
</dbReference>
<evidence type="ECO:0000313" key="2">
    <source>
        <dbReference type="EMBL" id="TQF75180.1"/>
    </source>
</evidence>
<dbReference type="SUPFAM" id="SSF53474">
    <property type="entry name" value="alpha/beta-Hydrolases"/>
    <property type="match status" value="1"/>
</dbReference>
<keyword evidence="2" id="KW-0378">Hydrolase</keyword>
<evidence type="ECO:0000259" key="1">
    <source>
        <dbReference type="Pfam" id="PF12697"/>
    </source>
</evidence>
<dbReference type="AlphaFoldDB" id="A0A541BS81"/>
<reference evidence="2 3" key="1">
    <citation type="submission" date="2019-06" db="EMBL/GenBank/DDBJ databases">
        <title>Rhodococcus spaelei sp. nov., isolated from a cave.</title>
        <authorList>
            <person name="Lee S.D."/>
        </authorList>
    </citation>
    <scope>NUCLEOTIDE SEQUENCE [LARGE SCALE GENOMIC DNA]</scope>
    <source>
        <strain evidence="2 3">C9-5</strain>
    </source>
</reference>
<gene>
    <name evidence="2" type="ORF">FK531_03815</name>
</gene>
<dbReference type="InterPro" id="IPR029058">
    <property type="entry name" value="AB_hydrolase_fold"/>
</dbReference>
<dbReference type="Proteomes" id="UP000316256">
    <property type="component" value="Unassembled WGS sequence"/>
</dbReference>
<dbReference type="PANTHER" id="PTHR43433">
    <property type="entry name" value="HYDROLASE, ALPHA/BETA FOLD FAMILY PROTEIN"/>
    <property type="match status" value="1"/>
</dbReference>
<protein>
    <submittedName>
        <fullName evidence="2">Alpha/beta hydrolase</fullName>
    </submittedName>
</protein>